<dbReference type="AlphaFoldDB" id="A0A9J9QEX7"/>
<dbReference type="GO" id="GO:0003677">
    <property type="term" value="F:DNA binding"/>
    <property type="evidence" value="ECO:0007669"/>
    <property type="project" value="UniProtKB-KW"/>
</dbReference>
<dbReference type="Pfam" id="PF00126">
    <property type="entry name" value="HTH_1"/>
    <property type="match status" value="1"/>
</dbReference>
<dbReference type="Pfam" id="PF03466">
    <property type="entry name" value="LysR_substrate"/>
    <property type="match status" value="1"/>
</dbReference>
<dbReference type="PANTHER" id="PTHR30293">
    <property type="entry name" value="TRANSCRIPTIONAL REGULATORY PROTEIN NAC-RELATED"/>
    <property type="match status" value="1"/>
</dbReference>
<evidence type="ECO:0000313" key="8">
    <source>
        <dbReference type="Proteomes" id="UP000000450"/>
    </source>
</evidence>
<dbReference type="GO" id="GO:0003700">
    <property type="term" value="F:DNA-binding transcription factor activity"/>
    <property type="evidence" value="ECO:0007669"/>
    <property type="project" value="InterPro"/>
</dbReference>
<dbReference type="KEGG" id="dia:Dtpsy_3133"/>
<evidence type="ECO:0000256" key="4">
    <source>
        <dbReference type="ARBA" id="ARBA00023159"/>
    </source>
</evidence>
<gene>
    <name evidence="7" type="ordered locus">Dtpsy_3133</name>
</gene>
<evidence type="ECO:0000313" key="7">
    <source>
        <dbReference type="EMBL" id="ACM34566.1"/>
    </source>
</evidence>
<dbReference type="PROSITE" id="PS50931">
    <property type="entry name" value="HTH_LYSR"/>
    <property type="match status" value="1"/>
</dbReference>
<dbReference type="Proteomes" id="UP000000450">
    <property type="component" value="Chromosome"/>
</dbReference>
<keyword evidence="3" id="KW-0238">DNA-binding</keyword>
<keyword evidence="5" id="KW-0804">Transcription</keyword>
<sequence>MSQSFNYRHLYYFWVVAKEGGMARAAERLDMAVQTISAQVRELEKSLGVSLLRAEGRNLMLTEAGVAALHEADHIFALGEQLPQRVREAASGPTLRLNLGISDGIAKLAVHRLLTPVLDEPHLRLLCHEGEFQPLLGELALHKLHAVLADRPAPPNPALRTTSQLLGTSAIGWYAPPLWAQAARHEFPRSLAVVPVLLPTEHAALRARIDHWLERERIRPRIAGEFEDSALLSTFAATGMGVMPAPETLGAHLEQTHGLVPVGTTPEVHEQFHLIYSARKVMHPLLTRLLEAGADGTLWNPDPTRSPV</sequence>
<organism evidence="7 8">
    <name type="scientific">Acidovorax ebreus (strain TPSY)</name>
    <name type="common">Diaphorobacter sp. (strain TPSY)</name>
    <dbReference type="NCBI Taxonomy" id="535289"/>
    <lineage>
        <taxon>Bacteria</taxon>
        <taxon>Pseudomonadati</taxon>
        <taxon>Pseudomonadota</taxon>
        <taxon>Betaproteobacteria</taxon>
        <taxon>Burkholderiales</taxon>
        <taxon>Comamonadaceae</taxon>
        <taxon>Diaphorobacter</taxon>
    </lineage>
</organism>
<evidence type="ECO:0000256" key="3">
    <source>
        <dbReference type="ARBA" id="ARBA00023125"/>
    </source>
</evidence>
<dbReference type="EMBL" id="CP001392">
    <property type="protein sequence ID" value="ACM34566.1"/>
    <property type="molecule type" value="Genomic_DNA"/>
</dbReference>
<comment type="similarity">
    <text evidence="1">Belongs to the LysR transcriptional regulatory family.</text>
</comment>
<dbReference type="InterPro" id="IPR005119">
    <property type="entry name" value="LysR_subst-bd"/>
</dbReference>
<evidence type="ECO:0000256" key="2">
    <source>
        <dbReference type="ARBA" id="ARBA00023015"/>
    </source>
</evidence>
<name>A0A9J9QEX7_ACIET</name>
<evidence type="ECO:0000259" key="6">
    <source>
        <dbReference type="PROSITE" id="PS50931"/>
    </source>
</evidence>
<evidence type="ECO:0000256" key="5">
    <source>
        <dbReference type="ARBA" id="ARBA00023163"/>
    </source>
</evidence>
<evidence type="ECO:0000256" key="1">
    <source>
        <dbReference type="ARBA" id="ARBA00009437"/>
    </source>
</evidence>
<dbReference type="SUPFAM" id="SSF46785">
    <property type="entry name" value="Winged helix' DNA-binding domain"/>
    <property type="match status" value="1"/>
</dbReference>
<dbReference type="InterPro" id="IPR000847">
    <property type="entry name" value="LysR_HTH_N"/>
</dbReference>
<dbReference type="InterPro" id="IPR036388">
    <property type="entry name" value="WH-like_DNA-bd_sf"/>
</dbReference>
<feature type="domain" description="HTH lysR-type" evidence="6">
    <location>
        <begin position="5"/>
        <end position="62"/>
    </location>
</feature>
<dbReference type="SUPFAM" id="SSF53850">
    <property type="entry name" value="Periplasmic binding protein-like II"/>
    <property type="match status" value="1"/>
</dbReference>
<reference evidence="7 8" key="1">
    <citation type="journal article" date="2010" name="J. Bacteriol.">
        <title>Completed genome sequence of the anaerobic iron-oxidizing bacterium Acidovorax ebreus strain TPSY.</title>
        <authorList>
            <person name="Byrne-Bailey K.G."/>
            <person name="Weber K.A."/>
            <person name="Chair A.H."/>
            <person name="Bose S."/>
            <person name="Knox T."/>
            <person name="Spanbauer T.L."/>
            <person name="Chertkov O."/>
            <person name="Coates J.D."/>
        </authorList>
    </citation>
    <scope>NUCLEOTIDE SEQUENCE [LARGE SCALE GENOMIC DNA]</scope>
    <source>
        <strain evidence="7 8">TPSY</strain>
    </source>
</reference>
<dbReference type="Gene3D" id="1.10.10.10">
    <property type="entry name" value="Winged helix-like DNA-binding domain superfamily/Winged helix DNA-binding domain"/>
    <property type="match status" value="1"/>
</dbReference>
<dbReference type="GO" id="GO:2000142">
    <property type="term" value="P:regulation of DNA-templated transcription initiation"/>
    <property type="evidence" value="ECO:0007669"/>
    <property type="project" value="TreeGrafter"/>
</dbReference>
<keyword evidence="2" id="KW-0805">Transcription regulation</keyword>
<proteinExistence type="inferred from homology"/>
<accession>A0A9J9QEX7</accession>
<keyword evidence="8" id="KW-1185">Reference proteome</keyword>
<dbReference type="InterPro" id="IPR036390">
    <property type="entry name" value="WH_DNA-bd_sf"/>
</dbReference>
<protein>
    <submittedName>
        <fullName evidence="7">Transcriptional regulator, LysR family</fullName>
    </submittedName>
</protein>
<dbReference type="RefSeq" id="WP_015914392.1">
    <property type="nucleotide sequence ID" value="NC_011992.1"/>
</dbReference>
<dbReference type="Gene3D" id="3.40.190.10">
    <property type="entry name" value="Periplasmic binding protein-like II"/>
    <property type="match status" value="2"/>
</dbReference>
<dbReference type="PANTHER" id="PTHR30293:SF2">
    <property type="entry name" value="TRANSCRIPTIONAL ACTIVATOR PROTEIN NHAR"/>
    <property type="match status" value="1"/>
</dbReference>
<keyword evidence="4" id="KW-0010">Activator</keyword>